<accession>A0AAV1Y435</accession>
<name>A0AAV1Y435_LUPLU</name>
<dbReference type="Proteomes" id="UP001497480">
    <property type="component" value="Unassembled WGS sequence"/>
</dbReference>
<organism evidence="1 2">
    <name type="scientific">Lupinus luteus</name>
    <name type="common">European yellow lupine</name>
    <dbReference type="NCBI Taxonomy" id="3873"/>
    <lineage>
        <taxon>Eukaryota</taxon>
        <taxon>Viridiplantae</taxon>
        <taxon>Streptophyta</taxon>
        <taxon>Embryophyta</taxon>
        <taxon>Tracheophyta</taxon>
        <taxon>Spermatophyta</taxon>
        <taxon>Magnoliopsida</taxon>
        <taxon>eudicotyledons</taxon>
        <taxon>Gunneridae</taxon>
        <taxon>Pentapetalae</taxon>
        <taxon>rosids</taxon>
        <taxon>fabids</taxon>
        <taxon>Fabales</taxon>
        <taxon>Fabaceae</taxon>
        <taxon>Papilionoideae</taxon>
        <taxon>50 kb inversion clade</taxon>
        <taxon>genistoids sensu lato</taxon>
        <taxon>core genistoids</taxon>
        <taxon>Genisteae</taxon>
        <taxon>Lupinus</taxon>
    </lineage>
</organism>
<gene>
    <name evidence="1" type="ORF">LLUT_LOCUS29575</name>
</gene>
<protein>
    <submittedName>
        <fullName evidence="1">Uncharacterized protein</fullName>
    </submittedName>
</protein>
<keyword evidence="2" id="KW-1185">Reference proteome</keyword>
<dbReference type="AlphaFoldDB" id="A0AAV1Y435"/>
<comment type="caution">
    <text evidence="1">The sequence shown here is derived from an EMBL/GenBank/DDBJ whole genome shotgun (WGS) entry which is preliminary data.</text>
</comment>
<dbReference type="EMBL" id="CAXHTB010000021">
    <property type="protein sequence ID" value="CAL0328515.1"/>
    <property type="molecule type" value="Genomic_DNA"/>
</dbReference>
<proteinExistence type="predicted"/>
<sequence length="98" mass="10975">MVDRGEVRKYLWDTTQNVVSLRCCPTMVLLLLGNVSEKGIPSSSKVRGYSYGDSDRASNLKLRPKRVTLTLADGAEENLFYGRDEVAHLKVKLDEVSN</sequence>
<reference evidence="1 2" key="1">
    <citation type="submission" date="2024-03" db="EMBL/GenBank/DDBJ databases">
        <authorList>
            <person name="Martinez-Hernandez J."/>
        </authorList>
    </citation>
    <scope>NUCLEOTIDE SEQUENCE [LARGE SCALE GENOMIC DNA]</scope>
</reference>
<evidence type="ECO:0000313" key="1">
    <source>
        <dbReference type="EMBL" id="CAL0328515.1"/>
    </source>
</evidence>
<evidence type="ECO:0000313" key="2">
    <source>
        <dbReference type="Proteomes" id="UP001497480"/>
    </source>
</evidence>